<name>A0A8R1TQY1_ONCVO</name>
<organism evidence="1 2">
    <name type="scientific">Onchocerca volvulus</name>
    <dbReference type="NCBI Taxonomy" id="6282"/>
    <lineage>
        <taxon>Eukaryota</taxon>
        <taxon>Metazoa</taxon>
        <taxon>Ecdysozoa</taxon>
        <taxon>Nematoda</taxon>
        <taxon>Chromadorea</taxon>
        <taxon>Rhabditida</taxon>
        <taxon>Spirurina</taxon>
        <taxon>Spiruromorpha</taxon>
        <taxon>Filarioidea</taxon>
        <taxon>Onchocercidae</taxon>
        <taxon>Onchocerca</taxon>
    </lineage>
</organism>
<evidence type="ECO:0000313" key="2">
    <source>
        <dbReference type="Proteomes" id="UP000024404"/>
    </source>
</evidence>
<proteinExistence type="predicted"/>
<dbReference type="EnsemblMetazoa" id="OVOC2555.1">
    <property type="protein sequence ID" value="OVOC2555.1"/>
    <property type="gene ID" value="WBGene00239364"/>
</dbReference>
<reference evidence="1" key="2">
    <citation type="submission" date="2022-06" db="UniProtKB">
        <authorList>
            <consortium name="EnsemblMetazoa"/>
        </authorList>
    </citation>
    <scope>IDENTIFICATION</scope>
</reference>
<accession>A0A8R1TQY1</accession>
<sequence>MDNEYEITYLLIKSLSDGRFITEPKETIFRNENLCIWENISSDACFNFLICSVLFFVHL</sequence>
<dbReference type="EMBL" id="CMVM020000075">
    <property type="status" value="NOT_ANNOTATED_CDS"/>
    <property type="molecule type" value="Genomic_DNA"/>
</dbReference>
<protein>
    <submittedName>
        <fullName evidence="1">Uncharacterized protein</fullName>
    </submittedName>
</protein>
<reference evidence="2" key="1">
    <citation type="submission" date="2013-10" db="EMBL/GenBank/DDBJ databases">
        <title>Genome sequencing of Onchocerca volvulus.</title>
        <authorList>
            <person name="Cotton J."/>
            <person name="Tsai J."/>
            <person name="Stanley E."/>
            <person name="Tracey A."/>
            <person name="Holroyd N."/>
            <person name="Lustigman S."/>
            <person name="Berriman M."/>
        </authorList>
    </citation>
    <scope>NUCLEOTIDE SEQUENCE</scope>
</reference>
<dbReference type="AlphaFoldDB" id="A0A8R1TQY1"/>
<keyword evidence="2" id="KW-1185">Reference proteome</keyword>
<dbReference type="Proteomes" id="UP000024404">
    <property type="component" value="Unassembled WGS sequence"/>
</dbReference>
<evidence type="ECO:0000313" key="1">
    <source>
        <dbReference type="EnsemblMetazoa" id="OVOC2555.1"/>
    </source>
</evidence>